<evidence type="ECO:0000313" key="5">
    <source>
        <dbReference type="Proteomes" id="UP000001494"/>
    </source>
</evidence>
<dbReference type="eggNOG" id="ENOG5031APD">
    <property type="taxonomic scope" value="Bacteria"/>
</dbReference>
<dbReference type="KEGG" id="zmm:Zmob_0470"/>
<dbReference type="RefSeq" id="WP_014500535.1">
    <property type="nucleotide sequence ID" value="NC_017262.1"/>
</dbReference>
<accession>A0A0H3FX43</accession>
<reference evidence="4 5" key="1">
    <citation type="journal article" date="2011" name="J. Bacteriol.">
        <title>Genome sequence of the ethanol-producing Zymomonas mobilis subsp. mobilis lectotype strain ATCC 10988.</title>
        <authorList>
            <person name="Pappas K.M."/>
            <person name="Kouvelis V.N."/>
            <person name="Saunders E."/>
            <person name="Brettin T.S."/>
            <person name="Bruce D."/>
            <person name="Detter C."/>
            <person name="Balakireva M."/>
            <person name="Han C.S."/>
            <person name="Savvakis G."/>
            <person name="Kyrpides N.C."/>
            <person name="Typas M.A."/>
        </authorList>
    </citation>
    <scope>NUCLEOTIDE SEQUENCE [LARGE SCALE GENOMIC DNA]</scope>
    <source>
        <strain evidence="5">ATCC 10988 / DSM 424 / CCUG 17860 / LMG 404 / NCIMB 8938 / NRRL B-806 / ZM1</strain>
    </source>
</reference>
<evidence type="ECO:0000313" key="4">
    <source>
        <dbReference type="EMBL" id="AEH62316.1"/>
    </source>
</evidence>
<keyword evidence="3" id="KW-1133">Transmembrane helix</keyword>
<feature type="coiled-coil region" evidence="1">
    <location>
        <begin position="37"/>
        <end position="64"/>
    </location>
</feature>
<organism evidence="4 5">
    <name type="scientific">Zymomonas mobilis subsp. mobilis (strain ATCC 10988 / DSM 424 / LMG 404 / NCIMB 8938 / NRRL B-806 / ZM1)</name>
    <dbReference type="NCBI Taxonomy" id="555217"/>
    <lineage>
        <taxon>Bacteria</taxon>
        <taxon>Pseudomonadati</taxon>
        <taxon>Pseudomonadota</taxon>
        <taxon>Alphaproteobacteria</taxon>
        <taxon>Sphingomonadales</taxon>
        <taxon>Zymomonadaceae</taxon>
        <taxon>Zymomonas</taxon>
    </lineage>
</organism>
<gene>
    <name evidence="4" type="ordered locus">Zmob_0470</name>
</gene>
<evidence type="ECO:0000256" key="1">
    <source>
        <dbReference type="SAM" id="Coils"/>
    </source>
</evidence>
<sequence length="196" mass="21813">MIITKHFRSICLVGLCCIAALICYMITQRVSLERRALLHTEREILNLQQTIRHLQTEKDTLARSGQIDRWNAEAFALVSPKINQFVSDDTQLAAQDSQVDNSNTDLSPSHDSQSGFRQASYVVPSGRGDEQFSMPSSYKPEPVKKVQYNHSSAVSETTLAPPAPAQNTIKNDNKGMTKLAALSLPNNHYSKIQAVR</sequence>
<dbReference type="Proteomes" id="UP000001494">
    <property type="component" value="Chromosome"/>
</dbReference>
<keyword evidence="3" id="KW-0472">Membrane</keyword>
<feature type="transmembrane region" description="Helical" evidence="3">
    <location>
        <begin position="6"/>
        <end position="27"/>
    </location>
</feature>
<dbReference type="AlphaFoldDB" id="A0A0H3FX43"/>
<feature type="compositionally biased region" description="Polar residues" evidence="2">
    <location>
        <begin position="94"/>
        <end position="117"/>
    </location>
</feature>
<evidence type="ECO:0000256" key="2">
    <source>
        <dbReference type="SAM" id="MobiDB-lite"/>
    </source>
</evidence>
<proteinExistence type="predicted"/>
<keyword evidence="3" id="KW-0812">Transmembrane</keyword>
<evidence type="ECO:0000256" key="3">
    <source>
        <dbReference type="SAM" id="Phobius"/>
    </source>
</evidence>
<keyword evidence="1" id="KW-0175">Coiled coil</keyword>
<dbReference type="EMBL" id="CP002850">
    <property type="protein sequence ID" value="AEH62316.1"/>
    <property type="molecule type" value="Genomic_DNA"/>
</dbReference>
<dbReference type="HOGENOM" id="CLU_1389765_0_0_5"/>
<name>A0A0H3FX43_ZYMMA</name>
<feature type="region of interest" description="Disordered" evidence="2">
    <location>
        <begin position="94"/>
        <end position="118"/>
    </location>
</feature>
<dbReference type="OrthoDB" id="7391128at2"/>
<protein>
    <submittedName>
        <fullName evidence="4">Uncharacterized protein</fullName>
    </submittedName>
</protein>